<sequence length="332" mass="37131">MLLGAQPDVADWDLEVDNTTVIKKPVNTGSPVKLATVLEAKLPNEFTDYMTGAVLKTTDIDDIPSYIPEYDHQNGHQYTTNSESISKTCERRAFNLTEAHSCKSTHKLLLNLFDHKQLLTDSSSSHPNEKLHDNVSQLLIHDKANEKATDHSQDHQSCEQVICTHHYQRCGELEATWGKDADQDVSFHDNNTCEFHFDKVHEKQVNEAISDTTNEDKICAHHYQRCGELEATWGKGADYDSPRGDIHTSDDKKYEEMLPAAPLVPSEQSTAAHFHHHQPSDEAEATFSKPEPLIRSSVEETIQEASSSQGTAVVTTNSSPVISKQEKLDKGE</sequence>
<protein>
    <submittedName>
        <fullName evidence="2">Uncharacterized protein</fullName>
    </submittedName>
</protein>
<gene>
    <name evidence="2" type="ORF">MN116_008824</name>
</gene>
<feature type="region of interest" description="Disordered" evidence="1">
    <location>
        <begin position="266"/>
        <end position="332"/>
    </location>
</feature>
<evidence type="ECO:0000256" key="1">
    <source>
        <dbReference type="SAM" id="MobiDB-lite"/>
    </source>
</evidence>
<dbReference type="EMBL" id="JALJAT010000011">
    <property type="protein sequence ID" value="KAK4467573.1"/>
    <property type="molecule type" value="Genomic_DNA"/>
</dbReference>
<dbReference type="AlphaFoldDB" id="A0AAE2D160"/>
<keyword evidence="3" id="KW-1185">Reference proteome</keyword>
<reference evidence="2" key="1">
    <citation type="submission" date="2022-04" db="EMBL/GenBank/DDBJ databases">
        <authorList>
            <person name="Xu L."/>
            <person name="Lv Z."/>
        </authorList>
    </citation>
    <scope>NUCLEOTIDE SEQUENCE</scope>
    <source>
        <strain evidence="2">LV_2022a</strain>
    </source>
</reference>
<reference evidence="2" key="2">
    <citation type="journal article" date="2023" name="Infect Dis Poverty">
        <title>Chromosome-scale genome of the human blood fluke Schistosoma mekongi and its implications for public health.</title>
        <authorList>
            <person name="Zhou M."/>
            <person name="Xu L."/>
            <person name="Xu D."/>
            <person name="Chen W."/>
            <person name="Khan J."/>
            <person name="Hu Y."/>
            <person name="Huang H."/>
            <person name="Wei H."/>
            <person name="Zhang Y."/>
            <person name="Chusongsang P."/>
            <person name="Tanasarnprasert K."/>
            <person name="Hu X."/>
            <person name="Limpanont Y."/>
            <person name="Lv Z."/>
        </authorList>
    </citation>
    <scope>NUCLEOTIDE SEQUENCE</scope>
    <source>
        <strain evidence="2">LV_2022a</strain>
    </source>
</reference>
<feature type="compositionally biased region" description="Polar residues" evidence="1">
    <location>
        <begin position="299"/>
        <end position="322"/>
    </location>
</feature>
<dbReference type="Proteomes" id="UP001292079">
    <property type="component" value="Unassembled WGS sequence"/>
</dbReference>
<name>A0AAE2D160_SCHME</name>
<organism evidence="2 3">
    <name type="scientific">Schistosoma mekongi</name>
    <name type="common">Parasitic worm</name>
    <dbReference type="NCBI Taxonomy" id="38744"/>
    <lineage>
        <taxon>Eukaryota</taxon>
        <taxon>Metazoa</taxon>
        <taxon>Spiralia</taxon>
        <taxon>Lophotrochozoa</taxon>
        <taxon>Platyhelminthes</taxon>
        <taxon>Trematoda</taxon>
        <taxon>Digenea</taxon>
        <taxon>Strigeidida</taxon>
        <taxon>Schistosomatoidea</taxon>
        <taxon>Schistosomatidae</taxon>
        <taxon>Schistosoma</taxon>
    </lineage>
</organism>
<proteinExistence type="predicted"/>
<evidence type="ECO:0000313" key="2">
    <source>
        <dbReference type="EMBL" id="KAK4467573.1"/>
    </source>
</evidence>
<accession>A0AAE2D160</accession>
<comment type="caution">
    <text evidence="2">The sequence shown here is derived from an EMBL/GenBank/DDBJ whole genome shotgun (WGS) entry which is preliminary data.</text>
</comment>
<evidence type="ECO:0000313" key="3">
    <source>
        <dbReference type="Proteomes" id="UP001292079"/>
    </source>
</evidence>